<evidence type="ECO:0000256" key="3">
    <source>
        <dbReference type="ARBA" id="ARBA00023163"/>
    </source>
</evidence>
<dbReference type="PROSITE" id="PS51071">
    <property type="entry name" value="HTH_RPIR"/>
    <property type="match status" value="1"/>
</dbReference>
<organism evidence="6">
    <name type="scientific">uncultured delta proteobacterium</name>
    <dbReference type="NCBI Taxonomy" id="34034"/>
    <lineage>
        <taxon>Bacteria</taxon>
        <taxon>Deltaproteobacteria</taxon>
        <taxon>environmental samples</taxon>
    </lineage>
</organism>
<dbReference type="InterPro" id="IPR047640">
    <property type="entry name" value="RpiR-like"/>
</dbReference>
<dbReference type="Pfam" id="PF01380">
    <property type="entry name" value="SIS"/>
    <property type="match status" value="1"/>
</dbReference>
<evidence type="ECO:0000313" key="6">
    <source>
        <dbReference type="EMBL" id="SBV92254.1"/>
    </source>
</evidence>
<evidence type="ECO:0000256" key="2">
    <source>
        <dbReference type="ARBA" id="ARBA00023125"/>
    </source>
</evidence>
<dbReference type="InterPro" id="IPR001347">
    <property type="entry name" value="SIS_dom"/>
</dbReference>
<proteinExistence type="predicted"/>
<dbReference type="InterPro" id="IPR009057">
    <property type="entry name" value="Homeodomain-like_sf"/>
</dbReference>
<dbReference type="InterPro" id="IPR035472">
    <property type="entry name" value="RpiR-like_SIS"/>
</dbReference>
<dbReference type="SUPFAM" id="SSF53697">
    <property type="entry name" value="SIS domain"/>
    <property type="match status" value="1"/>
</dbReference>
<dbReference type="InterPro" id="IPR036388">
    <property type="entry name" value="WH-like_DNA-bd_sf"/>
</dbReference>
<dbReference type="CDD" id="cd05013">
    <property type="entry name" value="SIS_RpiR"/>
    <property type="match status" value="1"/>
</dbReference>
<dbReference type="Pfam" id="PF01418">
    <property type="entry name" value="HTH_6"/>
    <property type="match status" value="1"/>
</dbReference>
<reference evidence="6" key="1">
    <citation type="submission" date="2016-04" db="EMBL/GenBank/DDBJ databases">
        <authorList>
            <person name="Evans L.H."/>
            <person name="Alamgir A."/>
            <person name="Owens N."/>
            <person name="Weber N.D."/>
            <person name="Virtaneva K."/>
            <person name="Barbian K."/>
            <person name="Babar A."/>
            <person name="Rosenke K."/>
        </authorList>
    </citation>
    <scope>NUCLEOTIDE SEQUENCE</scope>
    <source>
        <strain evidence="6">86</strain>
    </source>
</reference>
<feature type="domain" description="HTH rpiR-type" evidence="4">
    <location>
        <begin position="21"/>
        <end position="97"/>
    </location>
</feature>
<keyword evidence="1" id="KW-0805">Transcription regulation</keyword>
<dbReference type="SUPFAM" id="SSF46689">
    <property type="entry name" value="Homeodomain-like"/>
    <property type="match status" value="1"/>
</dbReference>
<gene>
    <name evidence="6" type="ORF">KL86DPRO_10330</name>
</gene>
<dbReference type="InterPro" id="IPR000281">
    <property type="entry name" value="HTH_RpiR"/>
</dbReference>
<dbReference type="PROSITE" id="PS51464">
    <property type="entry name" value="SIS"/>
    <property type="match status" value="1"/>
</dbReference>
<evidence type="ECO:0000256" key="1">
    <source>
        <dbReference type="ARBA" id="ARBA00023015"/>
    </source>
</evidence>
<dbReference type="GO" id="GO:1901135">
    <property type="term" value="P:carbohydrate derivative metabolic process"/>
    <property type="evidence" value="ECO:0007669"/>
    <property type="project" value="InterPro"/>
</dbReference>
<evidence type="ECO:0000259" key="4">
    <source>
        <dbReference type="PROSITE" id="PS51071"/>
    </source>
</evidence>
<dbReference type="AlphaFoldDB" id="A0A212IYR6"/>
<dbReference type="Gene3D" id="1.10.10.10">
    <property type="entry name" value="Winged helix-like DNA-binding domain superfamily/Winged helix DNA-binding domain"/>
    <property type="match status" value="1"/>
</dbReference>
<dbReference type="GO" id="GO:0003700">
    <property type="term" value="F:DNA-binding transcription factor activity"/>
    <property type="evidence" value="ECO:0007669"/>
    <property type="project" value="InterPro"/>
</dbReference>
<protein>
    <submittedName>
        <fullName evidence="6">Putative transcriptional regulator</fullName>
    </submittedName>
</protein>
<dbReference type="EMBL" id="FLUQ01000001">
    <property type="protein sequence ID" value="SBV92254.1"/>
    <property type="molecule type" value="Genomic_DNA"/>
</dbReference>
<keyword evidence="3" id="KW-0804">Transcription</keyword>
<name>A0A212IYR6_9DELT</name>
<dbReference type="GO" id="GO:0003677">
    <property type="term" value="F:DNA binding"/>
    <property type="evidence" value="ECO:0007669"/>
    <property type="project" value="UniProtKB-KW"/>
</dbReference>
<evidence type="ECO:0000259" key="5">
    <source>
        <dbReference type="PROSITE" id="PS51464"/>
    </source>
</evidence>
<dbReference type="InterPro" id="IPR046348">
    <property type="entry name" value="SIS_dom_sf"/>
</dbReference>
<dbReference type="PANTHER" id="PTHR30514:SF18">
    <property type="entry name" value="RPIR-FAMILY TRANSCRIPTIONAL REGULATOR"/>
    <property type="match status" value="1"/>
</dbReference>
<accession>A0A212IYR6</accession>
<dbReference type="PANTHER" id="PTHR30514">
    <property type="entry name" value="GLUCOKINASE"/>
    <property type="match status" value="1"/>
</dbReference>
<sequence length="304" mass="33565">MPVSNEKTKPLRNQPPYTNVEALLLHLKKQFESLSPQFRLGAKYLLDNPREVPVRSMRKIATDAQVRPITLIRLARLLGFEGWQDLRECFVNGFNENATQLSSRARKLLSEPGSDRLLAAMLDAQRKNLMALSRQEAGLLGKAAALINAAPNVHVAGFRSSYPIAFSFYYLYRLFRSSVHLIEGAAGTLELELRPLEPGDSVLMVSYEPYSQEILRVAEIAHDSGCTLIALTDSLVSPIALKADCSLLFSASSPSFFPSTASALALVEILIAHLLAEKGEEAIRAITRTEGQLHETGAYLRKKS</sequence>
<feature type="domain" description="SIS" evidence="5">
    <location>
        <begin position="143"/>
        <end position="280"/>
    </location>
</feature>
<dbReference type="Gene3D" id="3.40.50.10490">
    <property type="entry name" value="Glucose-6-phosphate isomerase like protein, domain 1"/>
    <property type="match status" value="1"/>
</dbReference>
<dbReference type="GO" id="GO:0097367">
    <property type="term" value="F:carbohydrate derivative binding"/>
    <property type="evidence" value="ECO:0007669"/>
    <property type="project" value="InterPro"/>
</dbReference>
<keyword evidence="2" id="KW-0238">DNA-binding</keyword>